<feature type="transmembrane region" description="Helical" evidence="1">
    <location>
        <begin position="382"/>
        <end position="403"/>
    </location>
</feature>
<dbReference type="AlphaFoldDB" id="A0A2H3KH08"/>
<feature type="transmembrane region" description="Helical" evidence="1">
    <location>
        <begin position="459"/>
        <end position="478"/>
    </location>
</feature>
<feature type="transmembrane region" description="Helical" evidence="1">
    <location>
        <begin position="423"/>
        <end position="447"/>
    </location>
</feature>
<dbReference type="RefSeq" id="WP_172451211.1">
    <property type="nucleotide sequence ID" value="NZ_LYXE01000168.1"/>
</dbReference>
<dbReference type="EMBL" id="LYXE01000168">
    <property type="protein sequence ID" value="PDV97045.1"/>
    <property type="molecule type" value="Genomic_DNA"/>
</dbReference>
<keyword evidence="1" id="KW-0472">Membrane</keyword>
<dbReference type="Pfam" id="PF12770">
    <property type="entry name" value="CHAT"/>
    <property type="match status" value="1"/>
</dbReference>
<evidence type="ECO:0000313" key="3">
    <source>
        <dbReference type="EMBL" id="PDV97045.1"/>
    </source>
</evidence>
<keyword evidence="4" id="KW-1185">Reference proteome</keyword>
<sequence>MATPDVMAVQDLLLLGRRVSQVLPKAVHQDIFAAWQCAQSQGHQLNILFETTPETIGLLAVPWELMVLPLVDQCSDAFLLRDARVNLVRQVRGWGSEKIPQLQLPLGVQVFAAMPETGQTLESIAIRQAFEQVLASDRAEDWLYEGPNTLGVLQERLLTRAPQILYLFCHGEESITSRGHRHDLIFTHQDGFIQRVSAFELAPVLSLLPDLQVVVLMACHSGTIPSAIRPEFYNERVEGERRTVENIALALIRQGIPSVVTMQGRITQAAVETFIQVFHAELARGNGLGKAITASRIAMYNVSGAIDWSLPMVYQGSSLPLELEVATWYTHLADHVEAWMREPVAVRTLRGMLIAWGFLLLSIGLIRLLINPANIRLDHDALHAPLTAWFGVGLLGPGIIALAQRSVRTRPDLAPNIRHAALYAQWVGAYLGYALGSLLGLFFWSSLWSLDVFTFLPTALAHGLFMAVILVSLGFSYISSRVQWRSALVNTKSRFNIYKDGI</sequence>
<evidence type="ECO:0000313" key="4">
    <source>
        <dbReference type="Proteomes" id="UP000220922"/>
    </source>
</evidence>
<keyword evidence="1" id="KW-1133">Transmembrane helix</keyword>
<protein>
    <recommendedName>
        <fullName evidence="2">CHAT domain-containing protein</fullName>
    </recommendedName>
</protein>
<dbReference type="InterPro" id="IPR024983">
    <property type="entry name" value="CHAT_dom"/>
</dbReference>
<gene>
    <name evidence="3" type="ORF">A9Q02_19580</name>
</gene>
<reference evidence="3 4" key="1">
    <citation type="submission" date="2016-05" db="EMBL/GenBank/DDBJ databases">
        <authorList>
            <person name="Lavstsen T."/>
            <person name="Jespersen J.S."/>
        </authorList>
    </citation>
    <scope>NUCLEOTIDE SEQUENCE [LARGE SCALE GENOMIC DNA]</scope>
    <source>
        <strain evidence="3 4">B7-9</strain>
    </source>
</reference>
<keyword evidence="1" id="KW-0812">Transmembrane</keyword>
<proteinExistence type="predicted"/>
<name>A0A2H3KH08_9CHLR</name>
<feature type="transmembrane region" description="Helical" evidence="1">
    <location>
        <begin position="349"/>
        <end position="370"/>
    </location>
</feature>
<comment type="caution">
    <text evidence="3">The sequence shown here is derived from an EMBL/GenBank/DDBJ whole genome shotgun (WGS) entry which is preliminary data.</text>
</comment>
<accession>A0A2H3KH08</accession>
<evidence type="ECO:0000256" key="1">
    <source>
        <dbReference type="SAM" id="Phobius"/>
    </source>
</evidence>
<feature type="domain" description="CHAT" evidence="2">
    <location>
        <begin position="27"/>
        <end position="304"/>
    </location>
</feature>
<organism evidence="3 4">
    <name type="scientific">Candidatus Chloroploca asiatica</name>
    <dbReference type="NCBI Taxonomy" id="1506545"/>
    <lineage>
        <taxon>Bacteria</taxon>
        <taxon>Bacillati</taxon>
        <taxon>Chloroflexota</taxon>
        <taxon>Chloroflexia</taxon>
        <taxon>Chloroflexales</taxon>
        <taxon>Chloroflexineae</taxon>
        <taxon>Oscillochloridaceae</taxon>
        <taxon>Candidatus Chloroploca</taxon>
    </lineage>
</organism>
<dbReference type="Proteomes" id="UP000220922">
    <property type="component" value="Unassembled WGS sequence"/>
</dbReference>
<evidence type="ECO:0000259" key="2">
    <source>
        <dbReference type="Pfam" id="PF12770"/>
    </source>
</evidence>